<feature type="binding site" evidence="5">
    <location>
        <begin position="315"/>
        <end position="316"/>
    </location>
    <ligand>
        <name>NADPH</name>
        <dbReference type="ChEBI" id="CHEBI:57783"/>
    </ligand>
</feature>
<evidence type="ECO:0000313" key="7">
    <source>
        <dbReference type="EMBL" id="RMQ50105.1"/>
    </source>
</evidence>
<dbReference type="InterPro" id="IPR050084">
    <property type="entry name" value="NADPH_dep_7-cyano-7-deazaG_red"/>
</dbReference>
<keyword evidence="3 5" id="KW-0521">NADP</keyword>
<dbReference type="InterPro" id="IPR029500">
    <property type="entry name" value="QueF"/>
</dbReference>
<organism evidence="7 8">
    <name type="scientific">Pseudomonas cichorii</name>
    <dbReference type="NCBI Taxonomy" id="36746"/>
    <lineage>
        <taxon>Bacteria</taxon>
        <taxon>Pseudomonadati</taxon>
        <taxon>Pseudomonadota</taxon>
        <taxon>Gammaproteobacteria</taxon>
        <taxon>Pseudomonadales</taxon>
        <taxon>Pseudomonadaceae</taxon>
        <taxon>Pseudomonas</taxon>
    </lineage>
</organism>
<dbReference type="PANTHER" id="PTHR34354:SF1">
    <property type="entry name" value="NADPH-DEPENDENT 7-CYANO-7-DEAZAGUANINE REDUCTASE"/>
    <property type="match status" value="1"/>
</dbReference>
<comment type="caution">
    <text evidence="7">The sequence shown here is derived from an EMBL/GenBank/DDBJ whole genome shotgun (WGS) entry which is preliminary data.</text>
</comment>
<evidence type="ECO:0000256" key="4">
    <source>
        <dbReference type="ARBA" id="ARBA00023002"/>
    </source>
</evidence>
<dbReference type="EC" id="1.7.1.13" evidence="5"/>
<dbReference type="Pfam" id="PF14819">
    <property type="entry name" value="QueF_N"/>
    <property type="match status" value="1"/>
</dbReference>
<gene>
    <name evidence="5" type="primary">queF</name>
    <name evidence="7" type="ORF">ALQ04_04963</name>
</gene>
<comment type="subcellular location">
    <subcellularLocation>
        <location evidence="5">Cytoplasm</location>
    </subcellularLocation>
</comment>
<reference evidence="7 8" key="1">
    <citation type="submission" date="2018-08" db="EMBL/GenBank/DDBJ databases">
        <title>Recombination of ecologically and evolutionarily significant loci maintains genetic cohesion in the Pseudomonas syringae species complex.</title>
        <authorList>
            <person name="Dillon M."/>
            <person name="Thakur S."/>
            <person name="Almeida R.N.D."/>
            <person name="Weir B.S."/>
            <person name="Guttman D.S."/>
        </authorList>
    </citation>
    <scope>NUCLEOTIDE SEQUENCE [LARGE SCALE GENOMIC DNA]</scope>
    <source>
        <strain evidence="7 8">ICMP 3353</strain>
    </source>
</reference>
<feature type="active site" description="Thioimide intermediate" evidence="5">
    <location>
        <position position="247"/>
    </location>
</feature>
<evidence type="ECO:0000256" key="1">
    <source>
        <dbReference type="ARBA" id="ARBA00022490"/>
    </source>
</evidence>
<dbReference type="Pfam" id="PF14489">
    <property type="entry name" value="QueF"/>
    <property type="match status" value="1"/>
</dbReference>
<dbReference type="InterPro" id="IPR029139">
    <property type="entry name" value="QueF_N"/>
</dbReference>
<comment type="subunit">
    <text evidence="5">Homodimer.</text>
</comment>
<feature type="binding site" evidence="5">
    <location>
        <begin position="148"/>
        <end position="149"/>
    </location>
    <ligand>
        <name>NADPH</name>
        <dbReference type="ChEBI" id="CHEBI:57783"/>
    </ligand>
</feature>
<name>A0A3M4M8T5_PSECI</name>
<dbReference type="NCBIfam" id="TIGR03138">
    <property type="entry name" value="QueF"/>
    <property type="match status" value="1"/>
</dbReference>
<dbReference type="PANTHER" id="PTHR34354">
    <property type="entry name" value="NADPH-DEPENDENT 7-CYANO-7-DEAZAGUANINE REDUCTASE"/>
    <property type="match status" value="1"/>
</dbReference>
<dbReference type="EMBL" id="RBRE01000013">
    <property type="protein sequence ID" value="RMQ50105.1"/>
    <property type="molecule type" value="Genomic_DNA"/>
</dbReference>
<keyword evidence="4 5" id="KW-0560">Oxidoreductase</keyword>
<evidence type="ECO:0000256" key="2">
    <source>
        <dbReference type="ARBA" id="ARBA00022785"/>
    </source>
</evidence>
<dbReference type="InterPro" id="IPR016428">
    <property type="entry name" value="QueF_type2"/>
</dbReference>
<dbReference type="Proteomes" id="UP000277236">
    <property type="component" value="Unassembled WGS sequence"/>
</dbReference>
<dbReference type="GO" id="GO:0005737">
    <property type="term" value="C:cytoplasm"/>
    <property type="evidence" value="ECO:0007669"/>
    <property type="project" value="UniProtKB-SubCell"/>
</dbReference>
<comment type="catalytic activity">
    <reaction evidence="5">
        <text>7-aminomethyl-7-carbaguanine + 2 NADP(+) = 7-cyano-7-carbaguanine + 2 NADPH + 3 H(+)</text>
        <dbReference type="Rhea" id="RHEA:13409"/>
        <dbReference type="ChEBI" id="CHEBI:15378"/>
        <dbReference type="ChEBI" id="CHEBI:45075"/>
        <dbReference type="ChEBI" id="CHEBI:57783"/>
        <dbReference type="ChEBI" id="CHEBI:58349"/>
        <dbReference type="ChEBI" id="CHEBI:58703"/>
        <dbReference type="EC" id="1.7.1.13"/>
    </reaction>
</comment>
<dbReference type="UniPathway" id="UPA00392"/>
<proteinExistence type="inferred from homology"/>
<feature type="binding site" evidence="5">
    <location>
        <begin position="146"/>
        <end position="148"/>
    </location>
    <ligand>
        <name>substrate</name>
    </ligand>
</feature>
<keyword evidence="1 5" id="KW-0963">Cytoplasm</keyword>
<evidence type="ECO:0000313" key="8">
    <source>
        <dbReference type="Proteomes" id="UP000277236"/>
    </source>
</evidence>
<comment type="pathway">
    <text evidence="5">tRNA modification; tRNA-queuosine biosynthesis.</text>
</comment>
<feature type="active site" description="Proton donor" evidence="5">
    <location>
        <position position="254"/>
    </location>
</feature>
<dbReference type="AlphaFoldDB" id="A0A3M4M8T5"/>
<comment type="similarity">
    <text evidence="5">Belongs to the GTP cyclohydrolase I family. QueF type 2 subfamily.</text>
</comment>
<dbReference type="InterPro" id="IPR043133">
    <property type="entry name" value="GTP-CH-I_C/QueF"/>
</dbReference>
<feature type="domain" description="NADPH-dependent 7-cyano-7-deazaguanine reductase N-terminal" evidence="6">
    <location>
        <begin position="79"/>
        <end position="189"/>
    </location>
</feature>
<dbReference type="HAMAP" id="MF_00817">
    <property type="entry name" value="QueF_type2"/>
    <property type="match status" value="1"/>
</dbReference>
<keyword evidence="2 5" id="KW-0671">Queuosine biosynthesis</keyword>
<protein>
    <recommendedName>
        <fullName evidence="5">NADPH-dependent 7-cyano-7-deazaguanine reductase</fullName>
        <ecNumber evidence="5">1.7.1.13</ecNumber>
    </recommendedName>
    <alternativeName>
        <fullName evidence="5">7-cyano-7-carbaguanine reductase</fullName>
    </alternativeName>
    <alternativeName>
        <fullName evidence="5">NADPH-dependent nitrile oxidoreductase</fullName>
    </alternativeName>
    <alternativeName>
        <fullName evidence="5">PreQ(0) reductase</fullName>
    </alternativeName>
</protein>
<sequence>MSNFMELSYALQSGLYSSPASASVEADSLVIQGQLSLRPILSLKARCKPYKLAGLIHEIPGIAMHPAAEHSPLGKSSEYIATYTPSLLFPIPRAAKWAELGLTAQTLPYQGVDFWNCYELSWLLPSGKPVVAIAEFAIPADSPNIIESKSFKLYLNSLNQTSFESSDQLQATLEKDLSAAAGKPVGVRISSLAEIESEGVAGLPGQCIDELDVSIASYDHPQPELLRCDDSRIVEESLHSHLLKSNCPVTSQPDWGSVVVEYRGAALDPASLLAYIVSFRQHSDFHEQCVERIFLDLQRLLKPERLTVYARYVRRGGLDINPYRSTEALQVDNRRLARQ</sequence>
<evidence type="ECO:0000256" key="3">
    <source>
        <dbReference type="ARBA" id="ARBA00022857"/>
    </source>
</evidence>
<accession>A0A3M4M8T5</accession>
<evidence type="ECO:0000256" key="5">
    <source>
        <dbReference type="HAMAP-Rule" id="MF_00817"/>
    </source>
</evidence>
<dbReference type="SUPFAM" id="SSF55620">
    <property type="entry name" value="Tetrahydrobiopterin biosynthesis enzymes-like"/>
    <property type="match status" value="1"/>
</dbReference>
<dbReference type="GO" id="GO:0033739">
    <property type="term" value="F:preQ1 synthase activity"/>
    <property type="evidence" value="ECO:0007669"/>
    <property type="project" value="UniProtKB-UniRule"/>
</dbReference>
<feature type="binding site" evidence="5">
    <location>
        <begin position="286"/>
        <end position="287"/>
    </location>
    <ligand>
        <name>substrate</name>
    </ligand>
</feature>
<evidence type="ECO:0000259" key="6">
    <source>
        <dbReference type="Pfam" id="PF14819"/>
    </source>
</evidence>
<dbReference type="Gene3D" id="3.30.1130.10">
    <property type="match status" value="2"/>
</dbReference>
<comment type="function">
    <text evidence="5">Catalyzes the NADPH-dependent reduction of 7-cyano-7-deazaguanine (preQ0) to 7-aminomethyl-7-deazaguanine (preQ1).</text>
</comment>
<dbReference type="GO" id="GO:0008616">
    <property type="term" value="P:tRNA queuosine(34) biosynthetic process"/>
    <property type="evidence" value="ECO:0007669"/>
    <property type="project" value="UniProtKB-UniRule"/>
</dbReference>